<dbReference type="EMBL" id="CAFBPF010000229">
    <property type="protein sequence ID" value="CAB5024688.1"/>
    <property type="molecule type" value="Genomic_DNA"/>
</dbReference>
<name>A0A6J7R7J9_9ZZZZ</name>
<gene>
    <name evidence="1" type="ORF">UFOPK3789_00686</name>
    <name evidence="2" type="ORF">UFOPK4071_01428</name>
</gene>
<protein>
    <submittedName>
        <fullName evidence="2">Unannotated protein</fullName>
    </submittedName>
</protein>
<accession>A0A6J7R7J9</accession>
<dbReference type="EMBL" id="CAFBNL010000029">
    <property type="protein sequence ID" value="CAB4951035.1"/>
    <property type="molecule type" value="Genomic_DNA"/>
</dbReference>
<dbReference type="AlphaFoldDB" id="A0A6J7R7J9"/>
<reference evidence="2" key="1">
    <citation type="submission" date="2020-05" db="EMBL/GenBank/DDBJ databases">
        <authorList>
            <person name="Chiriac C."/>
            <person name="Salcher M."/>
            <person name="Ghai R."/>
            <person name="Kavagutti S V."/>
        </authorList>
    </citation>
    <scope>NUCLEOTIDE SEQUENCE</scope>
</reference>
<evidence type="ECO:0000313" key="1">
    <source>
        <dbReference type="EMBL" id="CAB4951035.1"/>
    </source>
</evidence>
<sequence>MDHSGAAGSQVRSDEVHHYAGEQVSIVNVVRVFATAIRRSRGRVAVILRFSLGENPSHPPRPAPEGISAA</sequence>
<evidence type="ECO:0000313" key="2">
    <source>
        <dbReference type="EMBL" id="CAB5024688.1"/>
    </source>
</evidence>
<organism evidence="2">
    <name type="scientific">freshwater metagenome</name>
    <dbReference type="NCBI Taxonomy" id="449393"/>
    <lineage>
        <taxon>unclassified sequences</taxon>
        <taxon>metagenomes</taxon>
        <taxon>ecological metagenomes</taxon>
    </lineage>
</organism>
<proteinExistence type="predicted"/>